<proteinExistence type="predicted"/>
<organism evidence="1 2">
    <name type="scientific">Roseiterribacter gracilis</name>
    <dbReference type="NCBI Taxonomy" id="2812848"/>
    <lineage>
        <taxon>Bacteria</taxon>
        <taxon>Pseudomonadati</taxon>
        <taxon>Pseudomonadota</taxon>
        <taxon>Alphaproteobacteria</taxon>
        <taxon>Rhodospirillales</taxon>
        <taxon>Roseiterribacteraceae</taxon>
        <taxon>Roseiterribacter</taxon>
    </lineage>
</organism>
<reference evidence="1" key="1">
    <citation type="submission" date="2021-02" db="EMBL/GenBank/DDBJ databases">
        <title>Genome sequence of Rhodospirillales sp. strain TMPK1 isolated from soil.</title>
        <authorList>
            <person name="Nakai R."/>
            <person name="Kusada H."/>
            <person name="Tamaki H."/>
        </authorList>
    </citation>
    <scope>NUCLEOTIDE SEQUENCE</scope>
    <source>
        <strain evidence="1">TMPK1</strain>
    </source>
</reference>
<dbReference type="AlphaFoldDB" id="A0A8S8XGT7"/>
<keyword evidence="2" id="KW-1185">Reference proteome</keyword>
<name>A0A8S8XGT7_9PROT</name>
<gene>
    <name evidence="1" type="ORF">TMPK1_34580</name>
</gene>
<protein>
    <submittedName>
        <fullName evidence="1">Uncharacterized protein</fullName>
    </submittedName>
</protein>
<evidence type="ECO:0000313" key="2">
    <source>
        <dbReference type="Proteomes" id="UP000681075"/>
    </source>
</evidence>
<accession>A0A8S8XGT7</accession>
<evidence type="ECO:0000313" key="1">
    <source>
        <dbReference type="EMBL" id="GIL41221.1"/>
    </source>
</evidence>
<dbReference type="RefSeq" id="WP_420244626.1">
    <property type="nucleotide sequence ID" value="NZ_BOPV01000001.1"/>
</dbReference>
<comment type="caution">
    <text evidence="1">The sequence shown here is derived from an EMBL/GenBank/DDBJ whole genome shotgun (WGS) entry which is preliminary data.</text>
</comment>
<dbReference type="Proteomes" id="UP000681075">
    <property type="component" value="Unassembled WGS sequence"/>
</dbReference>
<dbReference type="EMBL" id="BOPV01000001">
    <property type="protein sequence ID" value="GIL41221.1"/>
    <property type="molecule type" value="Genomic_DNA"/>
</dbReference>
<sequence>MTVLPTKYVPIGYSILGLSALLLTMLEPADTVVSLWDRVRNDERIRTFDRFATALTLLFAGGIITMDRGVFRKAHKPSAES</sequence>